<sequence length="25" mass="3091">MYTIRVHPPYAWFLETHQPREPSFS</sequence>
<protein>
    <submittedName>
        <fullName evidence="1">Uncharacterized protein</fullName>
    </submittedName>
</protein>
<proteinExistence type="predicted"/>
<accession>A0A0K2SWQ3</accession>
<evidence type="ECO:0000313" key="1">
    <source>
        <dbReference type="EMBL" id="CDW17706.1"/>
    </source>
</evidence>
<dbReference type="EMBL" id="HACA01000345">
    <property type="protein sequence ID" value="CDW17706.1"/>
    <property type="molecule type" value="Transcribed_RNA"/>
</dbReference>
<reference evidence="1" key="1">
    <citation type="submission" date="2014-05" db="EMBL/GenBank/DDBJ databases">
        <authorList>
            <person name="Chronopoulou M."/>
        </authorList>
    </citation>
    <scope>NUCLEOTIDE SEQUENCE</scope>
    <source>
        <tissue evidence="1">Whole organism</tissue>
    </source>
</reference>
<name>A0A0K2SWQ3_LEPSM</name>
<dbReference type="AlphaFoldDB" id="A0A0K2SWQ3"/>
<organism evidence="1">
    <name type="scientific">Lepeophtheirus salmonis</name>
    <name type="common">Salmon louse</name>
    <name type="synonym">Caligus salmonis</name>
    <dbReference type="NCBI Taxonomy" id="72036"/>
    <lineage>
        <taxon>Eukaryota</taxon>
        <taxon>Metazoa</taxon>
        <taxon>Ecdysozoa</taxon>
        <taxon>Arthropoda</taxon>
        <taxon>Crustacea</taxon>
        <taxon>Multicrustacea</taxon>
        <taxon>Hexanauplia</taxon>
        <taxon>Copepoda</taxon>
        <taxon>Siphonostomatoida</taxon>
        <taxon>Caligidae</taxon>
        <taxon>Lepeophtheirus</taxon>
    </lineage>
</organism>